<dbReference type="GeneID" id="26235203"/>
<keyword evidence="1" id="KW-0175">Coiled coil</keyword>
<dbReference type="InterPro" id="IPR012312">
    <property type="entry name" value="Hemerythrin-like"/>
</dbReference>
<evidence type="ECO:0000259" key="2">
    <source>
        <dbReference type="Pfam" id="PF01814"/>
    </source>
</evidence>
<dbReference type="RefSeq" id="XP_014531044.2">
    <property type="nucleotide sequence ID" value="XM_014675558.2"/>
</dbReference>
<dbReference type="Pfam" id="PF01814">
    <property type="entry name" value="Hemerythrin"/>
    <property type="match status" value="1"/>
</dbReference>
<organism evidence="3 4">
    <name type="scientific">Penicillium digitatum</name>
    <name type="common">Green mold</name>
    <dbReference type="NCBI Taxonomy" id="36651"/>
    <lineage>
        <taxon>Eukaryota</taxon>
        <taxon>Fungi</taxon>
        <taxon>Dikarya</taxon>
        <taxon>Ascomycota</taxon>
        <taxon>Pezizomycotina</taxon>
        <taxon>Eurotiomycetes</taxon>
        <taxon>Eurotiomycetidae</taxon>
        <taxon>Eurotiales</taxon>
        <taxon>Aspergillaceae</taxon>
        <taxon>Penicillium</taxon>
    </lineage>
</organism>
<dbReference type="PANTHER" id="PTHR35585">
    <property type="entry name" value="HHE DOMAIN PROTEIN (AFU_ORTHOLOGUE AFUA_4G00730)"/>
    <property type="match status" value="1"/>
</dbReference>
<accession>A0A7T6XIC1</accession>
<dbReference type="KEGG" id="pdp:PDIP_68870"/>
<evidence type="ECO:0000256" key="1">
    <source>
        <dbReference type="SAM" id="Coils"/>
    </source>
</evidence>
<proteinExistence type="predicted"/>
<dbReference type="Proteomes" id="UP000595662">
    <property type="component" value="Chromosome 1"/>
</dbReference>
<gene>
    <name evidence="3" type="ORF">Pdw03_4538</name>
</gene>
<dbReference type="EMBL" id="CP060774">
    <property type="protein sequence ID" value="QQK41684.1"/>
    <property type="molecule type" value="Genomic_DNA"/>
</dbReference>
<evidence type="ECO:0000313" key="4">
    <source>
        <dbReference type="Proteomes" id="UP000595662"/>
    </source>
</evidence>
<dbReference type="AlphaFoldDB" id="A0A7T6XIC1"/>
<evidence type="ECO:0000313" key="3">
    <source>
        <dbReference type="EMBL" id="QQK41684.1"/>
    </source>
</evidence>
<protein>
    <submittedName>
        <fullName evidence="3">Hemerythrin/HHE cation-binding motif</fullName>
    </submittedName>
</protein>
<dbReference type="PANTHER" id="PTHR35585:SF1">
    <property type="entry name" value="HHE DOMAIN PROTEIN (AFU_ORTHOLOGUE AFUA_4G00730)"/>
    <property type="match status" value="1"/>
</dbReference>
<dbReference type="Gene3D" id="1.20.120.520">
    <property type="entry name" value="nmb1532 protein domain like"/>
    <property type="match status" value="1"/>
</dbReference>
<reference evidence="3 4" key="1">
    <citation type="submission" date="2020-08" db="EMBL/GenBank/DDBJ databases">
        <title>The completed genome sequence of the pathogenic ascomycete fungus Penicillium digitatum.</title>
        <authorList>
            <person name="Wang M."/>
        </authorList>
    </citation>
    <scope>NUCLEOTIDE SEQUENCE [LARGE SCALE GENOMIC DNA]</scope>
    <source>
        <strain evidence="3 4">PdW03</strain>
    </source>
</reference>
<sequence>MAPRIIDTIKKNHREIESYYGKLITSQNEDEQTRFQNLFTWELARHSIGEELIVYPLFEKLLSEGVAMANKDRDQHLKVKKQLKAFQKMTPSDAQFVPTVRELMENLTEHIKEEENDDLPKLEQALTQEDSEEYSKSFGRTKMFVPSRAHPSAPDKPPYETVVGLLTAPIDHLADLFHTLECWALGLVGTDLLSTPRYLLPSVDFCLSLSRSQPQVACVVGKIASAELSWELIIQVRPH</sequence>
<name>A0A7T6XIC1_PENDI</name>
<dbReference type="VEuPathDB" id="FungiDB:PDIP_68870"/>
<feature type="domain" description="Hemerythrin-like" evidence="2">
    <location>
        <begin position="5"/>
        <end position="122"/>
    </location>
</feature>
<feature type="coiled-coil region" evidence="1">
    <location>
        <begin position="97"/>
        <end position="132"/>
    </location>
</feature>